<comment type="similarity">
    <text evidence="2">Belongs to the NADH dehydrogenase family.</text>
</comment>
<reference evidence="7" key="1">
    <citation type="submission" date="2022-11" db="EMBL/GenBank/DDBJ databases">
        <authorList>
            <person name="Mo P."/>
        </authorList>
    </citation>
    <scope>NUCLEOTIDE SEQUENCE</scope>
    <source>
        <strain evidence="7">HUAS 11-8</strain>
    </source>
</reference>
<evidence type="ECO:0000259" key="6">
    <source>
        <dbReference type="Pfam" id="PF07992"/>
    </source>
</evidence>
<evidence type="ECO:0000313" key="8">
    <source>
        <dbReference type="Proteomes" id="UP001163203"/>
    </source>
</evidence>
<dbReference type="PRINTS" id="PR00368">
    <property type="entry name" value="FADPNR"/>
</dbReference>
<dbReference type="EMBL" id="CP113836">
    <property type="protein sequence ID" value="WAL64297.1"/>
    <property type="molecule type" value="Genomic_DNA"/>
</dbReference>
<name>A0ABY7AZC0_9PSEU</name>
<evidence type="ECO:0000256" key="5">
    <source>
        <dbReference type="ARBA" id="ARBA00023002"/>
    </source>
</evidence>
<keyword evidence="4" id="KW-0274">FAD</keyword>
<proteinExistence type="inferred from homology"/>
<sequence length="372" mass="39756">MAPTTQERIVVLGAGYTGLAAAKLAARWTGAEVTLVNRYDRFVERVRLHQLATGQPLRDRPLTGLLEGTGVRLVVDRVTRIDAGARTVRTEGGHDLAYDHLIYALGSQADLDSVPGAAEHAFTVADLDQALELAERLGESRVVAVAGGGLTGIEAAAELAEARPELKVRLLTGGTLGSGLSERGRRYLARALRRLGIDVRENARVAEVRADGLVLDGGEHVAADTVVWTAGFTVPGIAREAGFAVDANGRLVVDATMRSVSHPEVLGIGDAAALHRPDGQELRMACATGMPTAQRAVRSLADRLAGREPKPLRFRYLNQCISLGRRDGLIQFVRADDSPVEAVLTGRLAAHYKETIVRSAFLFQRHPGIPVG</sequence>
<dbReference type="PANTHER" id="PTHR42913">
    <property type="entry name" value="APOPTOSIS-INDUCING FACTOR 1"/>
    <property type="match status" value="1"/>
</dbReference>
<dbReference type="SUPFAM" id="SSF51905">
    <property type="entry name" value="FAD/NAD(P)-binding domain"/>
    <property type="match status" value="1"/>
</dbReference>
<dbReference type="Proteomes" id="UP001163203">
    <property type="component" value="Chromosome"/>
</dbReference>
<dbReference type="PRINTS" id="PR00469">
    <property type="entry name" value="PNDRDTASEII"/>
</dbReference>
<dbReference type="Pfam" id="PF07992">
    <property type="entry name" value="Pyr_redox_2"/>
    <property type="match status" value="1"/>
</dbReference>
<dbReference type="InterPro" id="IPR051169">
    <property type="entry name" value="NADH-Q_oxidoreductase"/>
</dbReference>
<dbReference type="PANTHER" id="PTHR42913:SF3">
    <property type="entry name" value="64 KDA MITOCHONDRIAL NADH DEHYDROGENASE (EUROFUNG)"/>
    <property type="match status" value="1"/>
</dbReference>
<evidence type="ECO:0000313" key="7">
    <source>
        <dbReference type="EMBL" id="WAL64297.1"/>
    </source>
</evidence>
<comment type="cofactor">
    <cofactor evidence="1">
        <name>FAD</name>
        <dbReference type="ChEBI" id="CHEBI:57692"/>
    </cofactor>
</comment>
<evidence type="ECO:0000256" key="2">
    <source>
        <dbReference type="ARBA" id="ARBA00005272"/>
    </source>
</evidence>
<organism evidence="7 8">
    <name type="scientific">Amycolatopsis cynarae</name>
    <dbReference type="NCBI Taxonomy" id="2995223"/>
    <lineage>
        <taxon>Bacteria</taxon>
        <taxon>Bacillati</taxon>
        <taxon>Actinomycetota</taxon>
        <taxon>Actinomycetes</taxon>
        <taxon>Pseudonocardiales</taxon>
        <taxon>Pseudonocardiaceae</taxon>
        <taxon>Amycolatopsis</taxon>
    </lineage>
</organism>
<keyword evidence="8" id="KW-1185">Reference proteome</keyword>
<dbReference type="Gene3D" id="3.50.50.100">
    <property type="match status" value="1"/>
</dbReference>
<feature type="domain" description="FAD/NAD(P)-binding" evidence="6">
    <location>
        <begin position="8"/>
        <end position="298"/>
    </location>
</feature>
<keyword evidence="3" id="KW-0285">Flavoprotein</keyword>
<dbReference type="InterPro" id="IPR023753">
    <property type="entry name" value="FAD/NAD-binding_dom"/>
</dbReference>
<keyword evidence="5" id="KW-0560">Oxidoreductase</keyword>
<dbReference type="RefSeq" id="WP_268754524.1">
    <property type="nucleotide sequence ID" value="NZ_CP113836.1"/>
</dbReference>
<protein>
    <submittedName>
        <fullName evidence="7">FAD-dependent oxidoreductase</fullName>
    </submittedName>
</protein>
<evidence type="ECO:0000256" key="3">
    <source>
        <dbReference type="ARBA" id="ARBA00022630"/>
    </source>
</evidence>
<accession>A0ABY7AZC0</accession>
<evidence type="ECO:0000256" key="1">
    <source>
        <dbReference type="ARBA" id="ARBA00001974"/>
    </source>
</evidence>
<evidence type="ECO:0000256" key="4">
    <source>
        <dbReference type="ARBA" id="ARBA00022827"/>
    </source>
</evidence>
<gene>
    <name evidence="7" type="ORF">ORV05_25440</name>
</gene>
<dbReference type="InterPro" id="IPR036188">
    <property type="entry name" value="FAD/NAD-bd_sf"/>
</dbReference>